<name>A0A139IHU7_9PEZI</name>
<keyword evidence="2" id="KW-1185">Reference proteome</keyword>
<evidence type="ECO:0000313" key="1">
    <source>
        <dbReference type="EMBL" id="KXT14343.1"/>
    </source>
</evidence>
<sequence length="148" mass="16869">MSRTTTADALVRRPLGEMHWLGFPSGVTIHRYQPSAPTAWVLLLFLQDVSWVVLVDAGRNVLGALCDSERANSMFLQSKRLTHHPQRSDRGQTDIPHTYDHVDGRVQSRDTYPRMRWNTAAMLSRMPHIDISASSSPLDMHLKPWPEL</sequence>
<protein>
    <submittedName>
        <fullName evidence="1">Uncharacterized protein</fullName>
    </submittedName>
</protein>
<gene>
    <name evidence="1" type="ORF">AC579_4007</name>
</gene>
<comment type="caution">
    <text evidence="1">The sequence shown here is derived from an EMBL/GenBank/DDBJ whole genome shotgun (WGS) entry which is preliminary data.</text>
</comment>
<reference evidence="1 2" key="1">
    <citation type="submission" date="2015-07" db="EMBL/GenBank/DDBJ databases">
        <title>Comparative genomics of the Sigatoka disease complex on banana suggests a link between parallel evolutionary changes in Pseudocercospora fijiensis and Pseudocercospora eumusae and increased virulence on the banana host.</title>
        <authorList>
            <person name="Chang T.-C."/>
            <person name="Salvucci A."/>
            <person name="Crous P.W."/>
            <person name="Stergiopoulos I."/>
        </authorList>
    </citation>
    <scope>NUCLEOTIDE SEQUENCE [LARGE SCALE GENOMIC DNA]</scope>
    <source>
        <strain evidence="1 2">CBS 116634</strain>
    </source>
</reference>
<dbReference type="Proteomes" id="UP000073492">
    <property type="component" value="Unassembled WGS sequence"/>
</dbReference>
<organism evidence="1 2">
    <name type="scientific">Pseudocercospora musae</name>
    <dbReference type="NCBI Taxonomy" id="113226"/>
    <lineage>
        <taxon>Eukaryota</taxon>
        <taxon>Fungi</taxon>
        <taxon>Dikarya</taxon>
        <taxon>Ascomycota</taxon>
        <taxon>Pezizomycotina</taxon>
        <taxon>Dothideomycetes</taxon>
        <taxon>Dothideomycetidae</taxon>
        <taxon>Mycosphaerellales</taxon>
        <taxon>Mycosphaerellaceae</taxon>
        <taxon>Pseudocercospora</taxon>
    </lineage>
</organism>
<dbReference type="EMBL" id="LFZO01000085">
    <property type="protein sequence ID" value="KXT14343.1"/>
    <property type="molecule type" value="Genomic_DNA"/>
</dbReference>
<evidence type="ECO:0000313" key="2">
    <source>
        <dbReference type="Proteomes" id="UP000073492"/>
    </source>
</evidence>
<accession>A0A139IHU7</accession>
<proteinExistence type="predicted"/>
<dbReference type="AlphaFoldDB" id="A0A139IHU7"/>